<feature type="non-terminal residue" evidence="1">
    <location>
        <position position="64"/>
    </location>
</feature>
<reference evidence="1" key="1">
    <citation type="submission" date="2020-04" db="EMBL/GenBank/DDBJ databases">
        <authorList>
            <person name="Alioto T."/>
            <person name="Alioto T."/>
            <person name="Gomez Garrido J."/>
        </authorList>
    </citation>
    <scope>NUCLEOTIDE SEQUENCE</scope>
    <source>
        <strain evidence="1">A484AB</strain>
    </source>
</reference>
<dbReference type="AlphaFoldDB" id="A0A7D9JXH9"/>
<sequence length="64" mass="7193">MQEEAVPQLDARKAQRQLSKGQRDTINLVMREYRMKLAQVGYCINGIDASTGVTLELIDAIVEN</sequence>
<dbReference type="Proteomes" id="UP001152795">
    <property type="component" value="Unassembled WGS sequence"/>
</dbReference>
<proteinExistence type="predicted"/>
<organism evidence="1 2">
    <name type="scientific">Paramuricea clavata</name>
    <name type="common">Red gorgonian</name>
    <name type="synonym">Violescent sea-whip</name>
    <dbReference type="NCBI Taxonomy" id="317549"/>
    <lineage>
        <taxon>Eukaryota</taxon>
        <taxon>Metazoa</taxon>
        <taxon>Cnidaria</taxon>
        <taxon>Anthozoa</taxon>
        <taxon>Octocorallia</taxon>
        <taxon>Malacalcyonacea</taxon>
        <taxon>Plexauridae</taxon>
        <taxon>Paramuricea</taxon>
    </lineage>
</organism>
<comment type="caution">
    <text evidence="1">The sequence shown here is derived from an EMBL/GenBank/DDBJ whole genome shotgun (WGS) entry which is preliminary data.</text>
</comment>
<evidence type="ECO:0000313" key="1">
    <source>
        <dbReference type="EMBL" id="CAB4038076.1"/>
    </source>
</evidence>
<dbReference type="EMBL" id="CACRXK020023772">
    <property type="protein sequence ID" value="CAB4038076.1"/>
    <property type="molecule type" value="Genomic_DNA"/>
</dbReference>
<name>A0A7D9JXH9_PARCT</name>
<gene>
    <name evidence="1" type="ORF">PACLA_8A043558</name>
</gene>
<keyword evidence="2" id="KW-1185">Reference proteome</keyword>
<accession>A0A7D9JXH9</accession>
<evidence type="ECO:0000313" key="2">
    <source>
        <dbReference type="Proteomes" id="UP001152795"/>
    </source>
</evidence>
<protein>
    <submittedName>
        <fullName evidence="1">Uncharacterized protein</fullName>
    </submittedName>
</protein>